<feature type="region of interest" description="Disordered" evidence="6">
    <location>
        <begin position="1"/>
        <end position="22"/>
    </location>
</feature>
<feature type="transmembrane region" description="Helical" evidence="5">
    <location>
        <begin position="121"/>
        <end position="143"/>
    </location>
</feature>
<evidence type="ECO:0000256" key="2">
    <source>
        <dbReference type="ARBA" id="ARBA00022692"/>
    </source>
</evidence>
<dbReference type="PANTHER" id="PTHR39344">
    <property type="entry name" value="UPF0182 PROTEIN SLL1060"/>
    <property type="match status" value="1"/>
</dbReference>
<evidence type="ECO:0000256" key="1">
    <source>
        <dbReference type="ARBA" id="ARBA00022475"/>
    </source>
</evidence>
<dbReference type="Proteomes" id="UP000250462">
    <property type="component" value="Unassembled WGS sequence"/>
</dbReference>
<feature type="transmembrane region" description="Helical" evidence="5">
    <location>
        <begin position="294"/>
        <end position="313"/>
    </location>
</feature>
<evidence type="ECO:0000256" key="6">
    <source>
        <dbReference type="SAM" id="MobiDB-lite"/>
    </source>
</evidence>
<organism evidence="7 8">
    <name type="scientific">Phytoactinopolyspora halophila</name>
    <dbReference type="NCBI Taxonomy" id="1981511"/>
    <lineage>
        <taxon>Bacteria</taxon>
        <taxon>Bacillati</taxon>
        <taxon>Actinomycetota</taxon>
        <taxon>Actinomycetes</taxon>
        <taxon>Jiangellales</taxon>
        <taxon>Jiangellaceae</taxon>
        <taxon>Phytoactinopolyspora</taxon>
    </lineage>
</organism>
<keyword evidence="8" id="KW-1185">Reference proteome</keyword>
<dbReference type="PANTHER" id="PTHR39344:SF1">
    <property type="entry name" value="UPF0182 PROTEIN SLL1060"/>
    <property type="match status" value="1"/>
</dbReference>
<proteinExistence type="inferred from homology"/>
<feature type="transmembrane region" description="Helical" evidence="5">
    <location>
        <begin position="221"/>
        <end position="238"/>
    </location>
</feature>
<feature type="transmembrane region" description="Helical" evidence="5">
    <location>
        <begin position="68"/>
        <end position="93"/>
    </location>
</feature>
<feature type="transmembrane region" description="Helical" evidence="5">
    <location>
        <begin position="258"/>
        <end position="282"/>
    </location>
</feature>
<feature type="region of interest" description="Disordered" evidence="6">
    <location>
        <begin position="890"/>
        <end position="985"/>
    </location>
</feature>
<dbReference type="InterPro" id="IPR005372">
    <property type="entry name" value="UPF0182"/>
</dbReference>
<evidence type="ECO:0000313" key="8">
    <source>
        <dbReference type="Proteomes" id="UP000250462"/>
    </source>
</evidence>
<gene>
    <name evidence="7" type="ORF">DPM12_01680</name>
</gene>
<dbReference type="EMBL" id="QMIG01000001">
    <property type="protein sequence ID" value="RAW18800.1"/>
    <property type="molecule type" value="Genomic_DNA"/>
</dbReference>
<keyword evidence="4 5" id="KW-0472">Membrane</keyword>
<keyword evidence="2 5" id="KW-0812">Transmembrane</keyword>
<dbReference type="AlphaFoldDB" id="A0A329R2J8"/>
<comment type="subcellular location">
    <subcellularLocation>
        <location evidence="5">Cell membrane</location>
        <topology evidence="5">Multi-pass membrane protein</topology>
    </subcellularLocation>
</comment>
<dbReference type="GO" id="GO:0005886">
    <property type="term" value="C:plasma membrane"/>
    <property type="evidence" value="ECO:0007669"/>
    <property type="project" value="UniProtKB-SubCell"/>
</dbReference>
<evidence type="ECO:0000256" key="3">
    <source>
        <dbReference type="ARBA" id="ARBA00022989"/>
    </source>
</evidence>
<accession>A0A329R2J8</accession>
<comment type="similarity">
    <text evidence="5">Belongs to the UPF0182 family.</text>
</comment>
<dbReference type="Pfam" id="PF03699">
    <property type="entry name" value="UPF0182"/>
    <property type="match status" value="1"/>
</dbReference>
<feature type="compositionally biased region" description="Acidic residues" evidence="6">
    <location>
        <begin position="890"/>
        <end position="959"/>
    </location>
</feature>
<feature type="compositionally biased region" description="Basic and acidic residues" evidence="6">
    <location>
        <begin position="961"/>
        <end position="985"/>
    </location>
</feature>
<feature type="transmembrane region" description="Helical" evidence="5">
    <location>
        <begin position="26"/>
        <end position="48"/>
    </location>
</feature>
<reference evidence="7 8" key="1">
    <citation type="submission" date="2018-06" db="EMBL/GenBank/DDBJ databases">
        <title>Phytoactinopolyspora halophila sp. nov., a novel halophilic actinomycete isolated from a saline soil in China.</title>
        <authorList>
            <person name="Tang S.-K."/>
        </authorList>
    </citation>
    <scope>NUCLEOTIDE SEQUENCE [LARGE SCALE GENOMIC DNA]</scope>
    <source>
        <strain evidence="7 8">YIM 96934</strain>
    </source>
</reference>
<keyword evidence="3 5" id="KW-1133">Transmembrane helix</keyword>
<sequence length="985" mass="109551">MLGVSQNFPRPASPYRGPSSNRRSRALVPTLIVLALLAVGYLLIVNFWTERLWFDSVDFTHVFTTQLMTRAGLFAVFGLVMAAVIVINGVIAYRLRPSYRPMSAEQQSLDRYRDALEPLRAWVLGGAALLVGIIAGASASGQWETFQLWMNGDAFGQTDPQFDLDVSFFAFSFPWWRFLLSFGFGLVALSLIVAALTHYLFGGIRLQTAGEKVSRAAQAHLSVLIGLFILLKAVAYWLDRYELLIDDNPLFTGGNYAGINALLPAKMILIFVSIICAALFFVNVWQRNWTLPGIGAGLLVLSAVLLGGLWPFIVQQFQVNPTEADREAPYIERNIDATREAYDVDDVEIESYDATTTVEAGQLADDAGTVPGVRLMDPTLIPRAYQQLQQVRGFYTFADPANVDRYEIDGEERDVVVAAREIDVTGIPEGQRNWVNERTVYTHGFGLVAAFGNTRQSDGSPVWAEEDIPPKGELGEYEPRVYYGESSPEYSIVGAPEGSEPVEYDIPEDPETGEERLNTYDGAGGVDLGGYFNRLLYATKFQEANIVLSERVNEESVIMYDRDPRQRVEKVAPWLTADSNAYPTVADGRLVWVVDAYTTLNSYPYSQRVSLEEATSDSRTARPALAAQPDDYLNYARNSVKATVDAYDGTVTLYEWDEEDPVLQAWKDVFPDSVTPKSEISDDLLDHLRYPEDLFKLQRRMLEAYHVEDPITFYGGQDRWIVPNDPTADGEVDIPPYYQSIQMPDDDEGVFSLTTTYTPRGRQNLVAFMAVNADARHPDYGQLEALRLPGRTQIDGPEQVANAFESNEEVASQLTLLSAGEGATTELGNLLTLPVGGGLLYVQPVYVVRQTGGGAYPLLRRVMVRFGDEIGFAPSLQNAVDQIFEGEAGIETEEGEEIEDEALPDVDEDGQLEDEGPPEDEEQQPPEDEEQQPPEDEEQQPPEDEGPPEGDAPDSEQLEDTLSRLEDALQRLEDALDRLENVPEE</sequence>
<protein>
    <recommendedName>
        <fullName evidence="5">UPF0182 protein DPM12_01680</fullName>
    </recommendedName>
</protein>
<evidence type="ECO:0000256" key="5">
    <source>
        <dbReference type="HAMAP-Rule" id="MF_01600"/>
    </source>
</evidence>
<comment type="caution">
    <text evidence="7">The sequence shown here is derived from an EMBL/GenBank/DDBJ whole genome shotgun (WGS) entry which is preliminary data.</text>
</comment>
<feature type="transmembrane region" description="Helical" evidence="5">
    <location>
        <begin position="175"/>
        <end position="201"/>
    </location>
</feature>
<dbReference type="GO" id="GO:0005576">
    <property type="term" value="C:extracellular region"/>
    <property type="evidence" value="ECO:0007669"/>
    <property type="project" value="TreeGrafter"/>
</dbReference>
<evidence type="ECO:0000313" key="7">
    <source>
        <dbReference type="EMBL" id="RAW18800.1"/>
    </source>
</evidence>
<evidence type="ECO:0000256" key="4">
    <source>
        <dbReference type="ARBA" id="ARBA00023136"/>
    </source>
</evidence>
<dbReference type="HAMAP" id="MF_01600">
    <property type="entry name" value="UPF0182"/>
    <property type="match status" value="1"/>
</dbReference>
<name>A0A329R2J8_9ACTN</name>
<keyword evidence="1 5" id="KW-1003">Cell membrane</keyword>